<dbReference type="OrthoDB" id="514707at2"/>
<sequence>MSYPSKDEILASSKGWVASFLNFLPGLGSGYLYQRRWMPYFFTITVSTAWFALGFFLKGDSEPSQNEQIIGISGLFFISIVTVIEANLAFKKASNKTKAEKEKIISSIKKGWFN</sequence>
<evidence type="ECO:0008006" key="4">
    <source>
        <dbReference type="Google" id="ProtNLM"/>
    </source>
</evidence>
<dbReference type="EMBL" id="JNAL01000009">
    <property type="protein sequence ID" value="KGF96357.1"/>
    <property type="molecule type" value="Genomic_DNA"/>
</dbReference>
<gene>
    <name evidence="2" type="ORF">EU95_0737</name>
</gene>
<proteinExistence type="predicted"/>
<feature type="transmembrane region" description="Helical" evidence="1">
    <location>
        <begin position="40"/>
        <end position="57"/>
    </location>
</feature>
<evidence type="ECO:0000313" key="3">
    <source>
        <dbReference type="Proteomes" id="UP000030355"/>
    </source>
</evidence>
<dbReference type="AlphaFoldDB" id="A0A0A2A383"/>
<organism evidence="2 3">
    <name type="scientific">Prochlorococcus marinus str. MIT 9201</name>
    <dbReference type="NCBI Taxonomy" id="93057"/>
    <lineage>
        <taxon>Bacteria</taxon>
        <taxon>Bacillati</taxon>
        <taxon>Cyanobacteriota</taxon>
        <taxon>Cyanophyceae</taxon>
        <taxon>Synechococcales</taxon>
        <taxon>Prochlorococcaceae</taxon>
        <taxon>Prochlorococcus</taxon>
    </lineage>
</organism>
<protein>
    <recommendedName>
        <fullName evidence="4">DUF5683 domain-containing protein</fullName>
    </recommendedName>
</protein>
<evidence type="ECO:0000256" key="1">
    <source>
        <dbReference type="SAM" id="Phobius"/>
    </source>
</evidence>
<feature type="transmembrane region" description="Helical" evidence="1">
    <location>
        <begin position="69"/>
        <end position="90"/>
    </location>
</feature>
<dbReference type="Proteomes" id="UP000030355">
    <property type="component" value="Unassembled WGS sequence"/>
</dbReference>
<feature type="transmembrane region" description="Helical" evidence="1">
    <location>
        <begin position="15"/>
        <end position="33"/>
    </location>
</feature>
<name>A0A0A2A383_PROMR</name>
<reference evidence="3" key="1">
    <citation type="journal article" date="2014" name="Sci. Data">
        <title>Genomes of diverse isolates of the marine cyanobacterium Prochlorococcus.</title>
        <authorList>
            <person name="Biller S."/>
            <person name="Berube P."/>
            <person name="Thompson J."/>
            <person name="Kelly L."/>
            <person name="Roggensack S."/>
            <person name="Awad L."/>
            <person name="Roache-Johnson K."/>
            <person name="Ding H."/>
            <person name="Giovannoni S.J."/>
            <person name="Moore L.R."/>
            <person name="Chisholm S.W."/>
        </authorList>
    </citation>
    <scope>NUCLEOTIDE SEQUENCE [LARGE SCALE GENOMIC DNA]</scope>
    <source>
        <strain evidence="3">MIT 9201</strain>
    </source>
</reference>
<keyword evidence="1" id="KW-0472">Membrane</keyword>
<keyword evidence="1" id="KW-1133">Transmembrane helix</keyword>
<accession>A0A0A2A383</accession>
<evidence type="ECO:0000313" key="2">
    <source>
        <dbReference type="EMBL" id="KGF96357.1"/>
    </source>
</evidence>
<dbReference type="eggNOG" id="ENOG5032ITT">
    <property type="taxonomic scope" value="Bacteria"/>
</dbReference>
<keyword evidence="1" id="KW-0812">Transmembrane</keyword>
<dbReference type="RefSeq" id="WP_032521898.1">
    <property type="nucleotide sequence ID" value="NZ_CP138977.1"/>
</dbReference>
<comment type="caution">
    <text evidence="2">The sequence shown here is derived from an EMBL/GenBank/DDBJ whole genome shotgun (WGS) entry which is preliminary data.</text>
</comment>